<dbReference type="GO" id="GO:0046872">
    <property type="term" value="F:metal ion binding"/>
    <property type="evidence" value="ECO:0007669"/>
    <property type="project" value="UniProtKB-KW"/>
</dbReference>
<dbReference type="OrthoDB" id="371856at2157"/>
<dbReference type="AlphaFoldDB" id="A0A031LRG1"/>
<evidence type="ECO:0000259" key="10">
    <source>
        <dbReference type="Pfam" id="PF09334"/>
    </source>
</evidence>
<evidence type="ECO:0000259" key="11">
    <source>
        <dbReference type="Pfam" id="PF19303"/>
    </source>
</evidence>
<feature type="domain" description="Methionyl-tRNA synthetase anticodon-binding" evidence="11">
    <location>
        <begin position="438"/>
        <end position="559"/>
    </location>
</feature>
<evidence type="ECO:0000256" key="7">
    <source>
        <dbReference type="ARBA" id="ARBA00023146"/>
    </source>
</evidence>
<dbReference type="GO" id="GO:0017101">
    <property type="term" value="C:aminoacyl-tRNA synthetase multienzyme complex"/>
    <property type="evidence" value="ECO:0007669"/>
    <property type="project" value="TreeGrafter"/>
</dbReference>
<dbReference type="EC" id="6.1.1.10" evidence="9"/>
<dbReference type="GO" id="GO:0006431">
    <property type="term" value="P:methionyl-tRNA aminoacylation"/>
    <property type="evidence" value="ECO:0007669"/>
    <property type="project" value="UniProtKB-UniRule"/>
</dbReference>
<evidence type="ECO:0000313" key="13">
    <source>
        <dbReference type="Proteomes" id="UP000024332"/>
    </source>
</evidence>
<dbReference type="HAMAP" id="MF_00098">
    <property type="entry name" value="Met_tRNA_synth_type1"/>
    <property type="match status" value="1"/>
</dbReference>
<keyword evidence="4 9" id="KW-0547">Nucleotide-binding</keyword>
<evidence type="ECO:0000256" key="8">
    <source>
        <dbReference type="ARBA" id="ARBA00047364"/>
    </source>
</evidence>
<gene>
    <name evidence="9" type="primary">metG</name>
    <name evidence="12" type="ORF">CM19_06450</name>
</gene>
<dbReference type="InterPro" id="IPR015413">
    <property type="entry name" value="Methionyl/Leucyl_tRNA_Synth"/>
</dbReference>
<organism evidence="12 13">
    <name type="scientific">Candidatus Acidianus copahuensis</name>
    <dbReference type="NCBI Taxonomy" id="1160895"/>
    <lineage>
        <taxon>Archaea</taxon>
        <taxon>Thermoproteota</taxon>
        <taxon>Thermoprotei</taxon>
        <taxon>Sulfolobales</taxon>
        <taxon>Sulfolobaceae</taxon>
        <taxon>Acidianus</taxon>
    </lineage>
</organism>
<dbReference type="SUPFAM" id="SSF52374">
    <property type="entry name" value="Nucleotidylyl transferase"/>
    <property type="match status" value="1"/>
</dbReference>
<evidence type="ECO:0000313" key="12">
    <source>
        <dbReference type="EMBL" id="EZQ06994.1"/>
    </source>
</evidence>
<feature type="domain" description="Methionyl/Leucyl tRNA synthetase" evidence="10">
    <location>
        <begin position="3"/>
        <end position="395"/>
    </location>
</feature>
<evidence type="ECO:0000256" key="5">
    <source>
        <dbReference type="ARBA" id="ARBA00022840"/>
    </source>
</evidence>
<comment type="caution">
    <text evidence="12">The sequence shown here is derived from an EMBL/GenBank/DDBJ whole genome shotgun (WGS) entry which is preliminary data.</text>
</comment>
<dbReference type="CDD" id="cd07957">
    <property type="entry name" value="Anticodon_Ia_Met"/>
    <property type="match status" value="1"/>
</dbReference>
<dbReference type="GO" id="GO:0005524">
    <property type="term" value="F:ATP binding"/>
    <property type="evidence" value="ECO:0007669"/>
    <property type="project" value="UniProtKB-UniRule"/>
</dbReference>
<feature type="binding site" evidence="9">
    <location>
        <position position="146"/>
    </location>
    <ligand>
        <name>Zn(2+)</name>
        <dbReference type="ChEBI" id="CHEBI:29105"/>
    </ligand>
</feature>
<dbReference type="PANTHER" id="PTHR45765">
    <property type="entry name" value="METHIONINE--TRNA LIGASE"/>
    <property type="match status" value="1"/>
</dbReference>
<dbReference type="GO" id="GO:0004825">
    <property type="term" value="F:methionine-tRNA ligase activity"/>
    <property type="evidence" value="ECO:0007669"/>
    <property type="project" value="UniProtKB-UniRule"/>
</dbReference>
<dbReference type="InterPro" id="IPR009080">
    <property type="entry name" value="tRNAsynth_Ia_anticodon-bd"/>
</dbReference>
<dbReference type="InterPro" id="IPR033911">
    <property type="entry name" value="MetRS_core"/>
</dbReference>
<feature type="binding site" evidence="9">
    <location>
        <position position="335"/>
    </location>
    <ligand>
        <name>ATP</name>
        <dbReference type="ChEBI" id="CHEBI:30616"/>
    </ligand>
</feature>
<feature type="binding site" evidence="9">
    <location>
        <position position="159"/>
    </location>
    <ligand>
        <name>Zn(2+)</name>
        <dbReference type="ChEBI" id="CHEBI:29105"/>
    </ligand>
</feature>
<dbReference type="RefSeq" id="WP_048099515.1">
    <property type="nucleotide sequence ID" value="NZ_JFZT01000039.1"/>
</dbReference>
<keyword evidence="5 9" id="KW-0067">ATP-binding</keyword>
<feature type="binding site" evidence="9">
    <location>
        <position position="156"/>
    </location>
    <ligand>
        <name>Zn(2+)</name>
        <dbReference type="ChEBI" id="CHEBI:29105"/>
    </ligand>
</feature>
<feature type="short sequence motif" description="'HIGH' region" evidence="9">
    <location>
        <begin position="10"/>
        <end position="20"/>
    </location>
</feature>
<dbReference type="InterPro" id="IPR023458">
    <property type="entry name" value="Met-tRNA_ligase_1"/>
</dbReference>
<proteinExistence type="inferred from homology"/>
<comment type="similarity">
    <text evidence="9">Belongs to the class-I aminoacyl-tRNA synthetase family. MetG type 1 subfamily.</text>
</comment>
<keyword evidence="2 9" id="KW-0963">Cytoplasm</keyword>
<dbReference type="InterPro" id="IPR014758">
    <property type="entry name" value="Met-tRNA_synth"/>
</dbReference>
<dbReference type="STRING" id="1160895.CM19_06450"/>
<dbReference type="GO" id="GO:0005829">
    <property type="term" value="C:cytosol"/>
    <property type="evidence" value="ECO:0007669"/>
    <property type="project" value="TreeGrafter"/>
</dbReference>
<keyword evidence="6 9" id="KW-0648">Protein biosynthesis</keyword>
<keyword evidence="9" id="KW-0479">Metal-binding</keyword>
<keyword evidence="9" id="KW-0862">Zinc</keyword>
<dbReference type="InterPro" id="IPR029038">
    <property type="entry name" value="MetRS_Zn"/>
</dbReference>
<dbReference type="Gene3D" id="2.20.28.20">
    <property type="entry name" value="Methionyl-tRNA synthetase, Zn-domain"/>
    <property type="match status" value="1"/>
</dbReference>
<comment type="subcellular location">
    <subcellularLocation>
        <location evidence="1 9">Cytoplasm</location>
    </subcellularLocation>
</comment>
<keyword evidence="7 9" id="KW-0030">Aminoacyl-tRNA synthetase</keyword>
<sequence length="571" mass="66483">MKVLVASAWPYVETVPHLGNLIGSILSADVFARYARLKYGKENVLFVSGSDEHGTPIEIEAIKRKVNPKELTSQAHEYVKKLFLDTWEISFDNYTRTESEVHKKFVSEFLLSIQKYIKVKEEVLPYCENDKIFLPDRFIKGTCPYCGFEDARGDQCDRCGRLLSPELLINPKCAICGSKPIYKKTKHWFFDLSQFSEKLKDWLSLSKTMPENVKSVALSWIQEGLKPRSLTRDTSWGIQAPFEGSEGKTIYVWFEALLGYVSATIEYFENNGNNEKWSDYWFGNVKSFYFIGKDNIPFHAVIFPAMLLASEKNYVLPSVISATEYLMYEGQKFSKSRKIGIWIDEAPQIMDVEYWRFVLVRLRPEEKDTNFLWRETLRIINTELNDDIGNFENRILSMINRYFSGVVPGYHVELEDEHDKKLLALMRDTPSKVSLEFERGRLKSGTDYILELAREGNAYLNLKAPWDRVKDRKEIAENTLYIGINLIRELAIMLYPIIPSYAKIIYSHLNLTNIEEEMWDNIFSLSLQPGHKVRKASPLFKKIDLDFEKQVQEKLSSIRKELEKTRPTLLR</sequence>
<dbReference type="InterPro" id="IPR041872">
    <property type="entry name" value="Anticodon_Met"/>
</dbReference>
<evidence type="ECO:0000256" key="9">
    <source>
        <dbReference type="HAMAP-Rule" id="MF_00098"/>
    </source>
</evidence>
<feature type="binding site" evidence="9">
    <location>
        <position position="143"/>
    </location>
    <ligand>
        <name>Zn(2+)</name>
        <dbReference type="ChEBI" id="CHEBI:29105"/>
    </ligand>
</feature>
<dbReference type="NCBIfam" id="TIGR00398">
    <property type="entry name" value="metG"/>
    <property type="match status" value="1"/>
</dbReference>
<dbReference type="SUPFAM" id="SSF57770">
    <property type="entry name" value="Methionyl-tRNA synthetase (MetRS), Zn-domain"/>
    <property type="match status" value="1"/>
</dbReference>
<comment type="function">
    <text evidence="9">Is required not only for elongation of protein synthesis but also for the initiation of all mRNA translation through initiator tRNA(fMet) aminoacylation.</text>
</comment>
<dbReference type="FunFam" id="2.20.28.20:FF:000001">
    <property type="entry name" value="Methionine--tRNA ligase"/>
    <property type="match status" value="1"/>
</dbReference>
<feature type="short sequence motif" description="'KMSKS' region" evidence="9">
    <location>
        <begin position="332"/>
        <end position="336"/>
    </location>
</feature>
<dbReference type="CDD" id="cd00814">
    <property type="entry name" value="MetRS_core"/>
    <property type="match status" value="1"/>
</dbReference>
<evidence type="ECO:0000256" key="4">
    <source>
        <dbReference type="ARBA" id="ARBA00022741"/>
    </source>
</evidence>
<evidence type="ECO:0000256" key="6">
    <source>
        <dbReference type="ARBA" id="ARBA00022917"/>
    </source>
</evidence>
<comment type="cofactor">
    <cofactor evidence="9">
        <name>Zn(2+)</name>
        <dbReference type="ChEBI" id="CHEBI:29105"/>
    </cofactor>
    <text evidence="9">Binds 1 zinc ion per subunit.</text>
</comment>
<reference evidence="12 13" key="1">
    <citation type="submission" date="2014-03" db="EMBL/GenBank/DDBJ databases">
        <title>Draft genome sequence of the novel thermoacidophilic archaea Acidianus copahuensis ALE1 strain, isolated from Copahue volcanic area in Neuquen Argentina.</title>
        <authorList>
            <person name="Urbieta M.S."/>
            <person name="Rascovan N."/>
            <person name="Castro C."/>
            <person name="Revale S."/>
            <person name="Giaveno M.A."/>
            <person name="Vazquez M.P."/>
            <person name="Donati E.R."/>
        </authorList>
    </citation>
    <scope>NUCLEOTIDE SEQUENCE [LARGE SCALE GENOMIC DNA]</scope>
    <source>
        <strain evidence="12 13">ALE1</strain>
    </source>
</reference>
<dbReference type="EMBL" id="JFZT01000039">
    <property type="protein sequence ID" value="EZQ06994.1"/>
    <property type="molecule type" value="Genomic_DNA"/>
</dbReference>
<comment type="catalytic activity">
    <reaction evidence="8 9">
        <text>tRNA(Met) + L-methionine + ATP = L-methionyl-tRNA(Met) + AMP + diphosphate</text>
        <dbReference type="Rhea" id="RHEA:13481"/>
        <dbReference type="Rhea" id="RHEA-COMP:9667"/>
        <dbReference type="Rhea" id="RHEA-COMP:9698"/>
        <dbReference type="ChEBI" id="CHEBI:30616"/>
        <dbReference type="ChEBI" id="CHEBI:33019"/>
        <dbReference type="ChEBI" id="CHEBI:57844"/>
        <dbReference type="ChEBI" id="CHEBI:78442"/>
        <dbReference type="ChEBI" id="CHEBI:78530"/>
        <dbReference type="ChEBI" id="CHEBI:456215"/>
        <dbReference type="EC" id="6.1.1.10"/>
    </reaction>
</comment>
<dbReference type="Proteomes" id="UP000024332">
    <property type="component" value="Unassembled WGS sequence"/>
</dbReference>
<dbReference type="Gene3D" id="1.10.730.10">
    <property type="entry name" value="Isoleucyl-tRNA Synthetase, Domain 1"/>
    <property type="match status" value="1"/>
</dbReference>
<accession>A0A031LRG1</accession>
<protein>
    <recommendedName>
        <fullName evidence="9">Methionine--tRNA ligase</fullName>
        <ecNumber evidence="9">6.1.1.10</ecNumber>
    </recommendedName>
    <alternativeName>
        <fullName evidence="9">Methionyl-tRNA synthetase</fullName>
        <shortName evidence="9">MetRS</shortName>
    </alternativeName>
</protein>
<name>A0A031LRG1_9CREN</name>
<dbReference type="Pfam" id="PF09334">
    <property type="entry name" value="tRNA-synt_1g"/>
    <property type="match status" value="1"/>
</dbReference>
<dbReference type="Gene3D" id="3.40.50.620">
    <property type="entry name" value="HUPs"/>
    <property type="match status" value="1"/>
</dbReference>
<keyword evidence="3 9" id="KW-0436">Ligase</keyword>
<evidence type="ECO:0000256" key="3">
    <source>
        <dbReference type="ARBA" id="ARBA00022598"/>
    </source>
</evidence>
<dbReference type="SUPFAM" id="SSF47323">
    <property type="entry name" value="Anticodon-binding domain of a subclass of class I aminoacyl-tRNA synthetases"/>
    <property type="match status" value="1"/>
</dbReference>
<dbReference type="PRINTS" id="PR01041">
    <property type="entry name" value="TRNASYNTHMET"/>
</dbReference>
<keyword evidence="13" id="KW-1185">Reference proteome</keyword>
<evidence type="ECO:0000256" key="2">
    <source>
        <dbReference type="ARBA" id="ARBA00022490"/>
    </source>
</evidence>
<dbReference type="PANTHER" id="PTHR45765:SF1">
    <property type="entry name" value="METHIONINE--TRNA LIGASE, CYTOPLASMIC"/>
    <property type="match status" value="1"/>
</dbReference>
<dbReference type="InterPro" id="IPR014729">
    <property type="entry name" value="Rossmann-like_a/b/a_fold"/>
</dbReference>
<evidence type="ECO:0000256" key="1">
    <source>
        <dbReference type="ARBA" id="ARBA00004496"/>
    </source>
</evidence>
<dbReference type="Pfam" id="PF19303">
    <property type="entry name" value="Anticodon_3"/>
    <property type="match status" value="1"/>
</dbReference>